<dbReference type="InterPro" id="IPR001543">
    <property type="entry name" value="FliN-like_C"/>
</dbReference>
<dbReference type="GO" id="GO:0071973">
    <property type="term" value="P:bacterial-type flagellum-dependent cell motility"/>
    <property type="evidence" value="ECO:0007669"/>
    <property type="project" value="InterPro"/>
</dbReference>
<gene>
    <name evidence="10" type="ORF">CBI31_03040</name>
</gene>
<organism evidence="10 11">
    <name type="scientific">Polynucleobacter campilacus</name>
    <dbReference type="NCBI Taxonomy" id="1743163"/>
    <lineage>
        <taxon>Bacteria</taxon>
        <taxon>Pseudomonadati</taxon>
        <taxon>Pseudomonadota</taxon>
        <taxon>Betaproteobacteria</taxon>
        <taxon>Burkholderiales</taxon>
        <taxon>Burkholderiaceae</taxon>
        <taxon>Polynucleobacter</taxon>
    </lineage>
</organism>
<evidence type="ECO:0000256" key="6">
    <source>
        <dbReference type="ARBA" id="ARBA00022779"/>
    </source>
</evidence>
<keyword evidence="5" id="KW-0145">Chemotaxis</keyword>
<keyword evidence="6" id="KW-0283">Flagellar rotation</keyword>
<dbReference type="EMBL" id="NGUP01000002">
    <property type="protein sequence ID" value="OWS70425.1"/>
    <property type="molecule type" value="Genomic_DNA"/>
</dbReference>
<dbReference type="AlphaFoldDB" id="A0A254PV57"/>
<dbReference type="Gene3D" id="2.30.330.10">
    <property type="entry name" value="SpoA-like"/>
    <property type="match status" value="1"/>
</dbReference>
<evidence type="ECO:0000256" key="2">
    <source>
        <dbReference type="ARBA" id="ARBA00009226"/>
    </source>
</evidence>
<dbReference type="GO" id="GO:0006935">
    <property type="term" value="P:chemotaxis"/>
    <property type="evidence" value="ECO:0007669"/>
    <property type="project" value="UniProtKB-KW"/>
</dbReference>
<feature type="region of interest" description="Disordered" evidence="8">
    <location>
        <begin position="1"/>
        <end position="21"/>
    </location>
</feature>
<keyword evidence="10" id="KW-0969">Cilium</keyword>
<dbReference type="RefSeq" id="WP_088524969.1">
    <property type="nucleotide sequence ID" value="NZ_NGUP01000002.1"/>
</dbReference>
<evidence type="ECO:0000256" key="7">
    <source>
        <dbReference type="ARBA" id="ARBA00023136"/>
    </source>
</evidence>
<dbReference type="PANTHER" id="PTHR43484">
    <property type="match status" value="1"/>
</dbReference>
<evidence type="ECO:0000256" key="4">
    <source>
        <dbReference type="ARBA" id="ARBA00022475"/>
    </source>
</evidence>
<keyword evidence="4" id="KW-1003">Cell membrane</keyword>
<dbReference type="Proteomes" id="UP000197528">
    <property type="component" value="Unassembled WGS sequence"/>
</dbReference>
<dbReference type="OrthoDB" id="9773459at2"/>
<dbReference type="PRINTS" id="PR00956">
    <property type="entry name" value="FLGMOTORFLIN"/>
</dbReference>
<dbReference type="GO" id="GO:0009425">
    <property type="term" value="C:bacterial-type flagellum basal body"/>
    <property type="evidence" value="ECO:0007669"/>
    <property type="project" value="InterPro"/>
</dbReference>
<dbReference type="InterPro" id="IPR051469">
    <property type="entry name" value="FliN/MopA/SpaO"/>
</dbReference>
<evidence type="ECO:0000259" key="9">
    <source>
        <dbReference type="Pfam" id="PF01052"/>
    </source>
</evidence>
<sequence>MMANEIESGNQTGAEVFNELEGADKSLPQEKDLEFIKDIPVQFSVEIGRTKIPIKSLLQLTQGSIVELDAASGDLMDILVNGTMIAKGEVVVINEKFGIRLTEIITPIERIRKLNK</sequence>
<evidence type="ECO:0000256" key="3">
    <source>
        <dbReference type="ARBA" id="ARBA00021897"/>
    </source>
</evidence>
<evidence type="ECO:0000256" key="5">
    <source>
        <dbReference type="ARBA" id="ARBA00022500"/>
    </source>
</evidence>
<dbReference type="InterPro" id="IPR012826">
    <property type="entry name" value="FliN"/>
</dbReference>
<comment type="subcellular location">
    <subcellularLocation>
        <location evidence="1">Cell membrane</location>
        <topology evidence="1">Peripheral membrane protein</topology>
        <orientation evidence="1">Cytoplasmic side</orientation>
    </subcellularLocation>
</comment>
<keyword evidence="7" id="KW-0472">Membrane</keyword>
<dbReference type="Pfam" id="PF01052">
    <property type="entry name" value="FliMN_C"/>
    <property type="match status" value="1"/>
</dbReference>
<keyword evidence="11" id="KW-1185">Reference proteome</keyword>
<name>A0A254PV57_9BURK</name>
<dbReference type="NCBIfam" id="TIGR02480">
    <property type="entry name" value="fliN"/>
    <property type="match status" value="1"/>
</dbReference>
<reference evidence="10 11" key="1">
    <citation type="submission" date="2017-05" db="EMBL/GenBank/DDBJ databases">
        <title>Genome of Polynucleobacter sp. MWH-Feld-100.</title>
        <authorList>
            <person name="Hahn M.W."/>
        </authorList>
    </citation>
    <scope>NUCLEOTIDE SEQUENCE [LARGE SCALE GENOMIC DNA]</scope>
    <source>
        <strain evidence="10 11">MWH-Feld-100</strain>
    </source>
</reference>
<protein>
    <recommendedName>
        <fullName evidence="3">Flagellar motor switch protein FliN</fullName>
    </recommendedName>
</protein>
<dbReference type="PANTHER" id="PTHR43484:SF1">
    <property type="entry name" value="FLAGELLAR MOTOR SWITCH PROTEIN FLIN"/>
    <property type="match status" value="1"/>
</dbReference>
<feature type="domain" description="Flagellar motor switch protein FliN-like C-terminal" evidence="9">
    <location>
        <begin position="36"/>
        <end position="105"/>
    </location>
</feature>
<dbReference type="SUPFAM" id="SSF101801">
    <property type="entry name" value="Surface presentation of antigens (SPOA)"/>
    <property type="match status" value="1"/>
</dbReference>
<proteinExistence type="inferred from homology"/>
<keyword evidence="10" id="KW-0966">Cell projection</keyword>
<evidence type="ECO:0000256" key="8">
    <source>
        <dbReference type="SAM" id="MobiDB-lite"/>
    </source>
</evidence>
<evidence type="ECO:0000313" key="11">
    <source>
        <dbReference type="Proteomes" id="UP000197528"/>
    </source>
</evidence>
<dbReference type="InterPro" id="IPR001172">
    <property type="entry name" value="FliN_T3SS_HrcQb"/>
</dbReference>
<comment type="caution">
    <text evidence="10">The sequence shown here is derived from an EMBL/GenBank/DDBJ whole genome shotgun (WGS) entry which is preliminary data.</text>
</comment>
<keyword evidence="10" id="KW-0282">Flagellum</keyword>
<accession>A0A254PV57</accession>
<comment type="similarity">
    <text evidence="2">Belongs to the FliN/MopA/SpaO family.</text>
</comment>
<dbReference type="InterPro" id="IPR036429">
    <property type="entry name" value="SpoA-like_sf"/>
</dbReference>
<evidence type="ECO:0000313" key="10">
    <source>
        <dbReference type="EMBL" id="OWS70425.1"/>
    </source>
</evidence>
<evidence type="ECO:0000256" key="1">
    <source>
        <dbReference type="ARBA" id="ARBA00004413"/>
    </source>
</evidence>
<dbReference type="GO" id="GO:0003774">
    <property type="term" value="F:cytoskeletal motor activity"/>
    <property type="evidence" value="ECO:0007669"/>
    <property type="project" value="InterPro"/>
</dbReference>
<dbReference type="GO" id="GO:0005886">
    <property type="term" value="C:plasma membrane"/>
    <property type="evidence" value="ECO:0007669"/>
    <property type="project" value="UniProtKB-SubCell"/>
</dbReference>